<reference evidence="1 2" key="1">
    <citation type="submission" date="2023-12" db="EMBL/GenBank/DDBJ databases">
        <title>A high-quality genome assembly for Dillenia turbinata (Dilleniales).</title>
        <authorList>
            <person name="Chanderbali A."/>
        </authorList>
    </citation>
    <scope>NUCLEOTIDE SEQUENCE [LARGE SCALE GENOMIC DNA]</scope>
    <source>
        <strain evidence="1">LSX21</strain>
        <tissue evidence="1">Leaf</tissue>
    </source>
</reference>
<sequence length="133" mass="14892">MNLIVPHKIVTNRHICISTSKSITLNRDADEARFVSVITDIVRGEQNWKIAFNDAQISKNLTPTHVEKVLAQTLDDPRFEEVGVGLDLMNEILDLGFVPSEAAVSSLVDELRKNRRILEAFDLGASIPRKIDI</sequence>
<evidence type="ECO:0000313" key="2">
    <source>
        <dbReference type="Proteomes" id="UP001370490"/>
    </source>
</evidence>
<dbReference type="AlphaFoldDB" id="A0AAN8VBB1"/>
<name>A0AAN8VBB1_9MAGN</name>
<proteinExistence type="predicted"/>
<dbReference type="EMBL" id="JBAMMX010000015">
    <property type="protein sequence ID" value="KAK6926931.1"/>
    <property type="molecule type" value="Genomic_DNA"/>
</dbReference>
<protein>
    <submittedName>
        <fullName evidence="1">Uncharacterized protein</fullName>
    </submittedName>
</protein>
<organism evidence="1 2">
    <name type="scientific">Dillenia turbinata</name>
    <dbReference type="NCBI Taxonomy" id="194707"/>
    <lineage>
        <taxon>Eukaryota</taxon>
        <taxon>Viridiplantae</taxon>
        <taxon>Streptophyta</taxon>
        <taxon>Embryophyta</taxon>
        <taxon>Tracheophyta</taxon>
        <taxon>Spermatophyta</taxon>
        <taxon>Magnoliopsida</taxon>
        <taxon>eudicotyledons</taxon>
        <taxon>Gunneridae</taxon>
        <taxon>Pentapetalae</taxon>
        <taxon>Dilleniales</taxon>
        <taxon>Dilleniaceae</taxon>
        <taxon>Dillenia</taxon>
    </lineage>
</organism>
<accession>A0AAN8VBB1</accession>
<comment type="caution">
    <text evidence="1">The sequence shown here is derived from an EMBL/GenBank/DDBJ whole genome shotgun (WGS) entry which is preliminary data.</text>
</comment>
<gene>
    <name evidence="1" type="ORF">RJ641_008650</name>
</gene>
<evidence type="ECO:0000313" key="1">
    <source>
        <dbReference type="EMBL" id="KAK6926931.1"/>
    </source>
</evidence>
<keyword evidence="2" id="KW-1185">Reference proteome</keyword>
<dbReference type="Proteomes" id="UP001370490">
    <property type="component" value="Unassembled WGS sequence"/>
</dbReference>